<keyword evidence="5" id="KW-0863">Zinc-finger</keyword>
<dbReference type="Pfam" id="PF08271">
    <property type="entry name" value="Zn_Ribbon_TF"/>
    <property type="match status" value="1"/>
</dbReference>
<keyword evidence="9" id="KW-1185">Reference proteome</keyword>
<accession>A0AAV1E7I9</accession>
<dbReference type="InterPro" id="IPR036915">
    <property type="entry name" value="Cyclin-like_sf"/>
</dbReference>
<dbReference type="PANTHER" id="PTHR11618">
    <property type="entry name" value="TRANSCRIPTION INITIATION FACTOR IIB-RELATED"/>
    <property type="match status" value="1"/>
</dbReference>
<keyword evidence="5" id="KW-0479">Metal-binding</keyword>
<dbReference type="InterPro" id="IPR013137">
    <property type="entry name" value="Znf_TFIIB"/>
</dbReference>
<keyword evidence="4" id="KW-0804">Transcription</keyword>
<gene>
    <name evidence="8" type="ORF">OLC1_LOCUS22086</name>
</gene>
<evidence type="ECO:0000256" key="6">
    <source>
        <dbReference type="SAM" id="MobiDB-lite"/>
    </source>
</evidence>
<keyword evidence="3" id="KW-0805">Transcription regulation</keyword>
<dbReference type="EMBL" id="OX459125">
    <property type="protein sequence ID" value="CAI9115588.1"/>
    <property type="molecule type" value="Genomic_DNA"/>
</dbReference>
<feature type="domain" description="TFIIB-type" evidence="7">
    <location>
        <begin position="3"/>
        <end position="35"/>
    </location>
</feature>
<evidence type="ECO:0000256" key="5">
    <source>
        <dbReference type="PROSITE-ProRule" id="PRU00469"/>
    </source>
</evidence>
<dbReference type="SUPFAM" id="SSF47954">
    <property type="entry name" value="Cyclin-like"/>
    <property type="match status" value="2"/>
</dbReference>
<dbReference type="SMART" id="SM00385">
    <property type="entry name" value="CYCLIN"/>
    <property type="match status" value="2"/>
</dbReference>
<dbReference type="Proteomes" id="UP001161247">
    <property type="component" value="Chromosome 8"/>
</dbReference>
<dbReference type="Gene3D" id="1.10.472.10">
    <property type="entry name" value="Cyclin-like"/>
    <property type="match status" value="2"/>
</dbReference>
<protein>
    <submittedName>
        <fullName evidence="8">OLC1v1016523C1</fullName>
    </submittedName>
</protein>
<evidence type="ECO:0000256" key="3">
    <source>
        <dbReference type="ARBA" id="ARBA00023015"/>
    </source>
</evidence>
<dbReference type="Gene3D" id="2.20.25.10">
    <property type="match status" value="1"/>
</dbReference>
<evidence type="ECO:0000256" key="2">
    <source>
        <dbReference type="ARBA" id="ARBA00022737"/>
    </source>
</evidence>
<dbReference type="GO" id="GO:0017025">
    <property type="term" value="F:TBP-class protein binding"/>
    <property type="evidence" value="ECO:0007669"/>
    <property type="project" value="InterPro"/>
</dbReference>
<dbReference type="SUPFAM" id="SSF57783">
    <property type="entry name" value="Zinc beta-ribbon"/>
    <property type="match status" value="1"/>
</dbReference>
<evidence type="ECO:0000256" key="4">
    <source>
        <dbReference type="ARBA" id="ARBA00023163"/>
    </source>
</evidence>
<dbReference type="PRINTS" id="PR00685">
    <property type="entry name" value="TIFACTORIIB"/>
</dbReference>
<feature type="compositionally biased region" description="Gly residues" evidence="6">
    <location>
        <begin position="54"/>
        <end position="65"/>
    </location>
</feature>
<dbReference type="InterPro" id="IPR023486">
    <property type="entry name" value="TFIIB_CS"/>
</dbReference>
<name>A0AAV1E7I9_OLDCO</name>
<evidence type="ECO:0000256" key="1">
    <source>
        <dbReference type="ARBA" id="ARBA00010857"/>
    </source>
</evidence>
<sequence length="279" mass="30691">MAAAIYCWVCKKSTEVRFDSSAGDTVCDQCGLLLESRSIDDEKYQGRPFIERSGNGGSGGGGGGGSDRVDRAFATIAAMSSRLNLDDKISNRAKGLYKKLLEQKLCKGRNQDALMAACLYISCRLEKSPRTYREISPVANGATDTQIGNQEQYIVQQFGIDLGQIRATDFIRRFCSTIGLENHAINAATEAAEKTEQFDIRRSPPSIAAALGYLVSQLSDDTDNKQKKPLLEDVAVITKVSERTIRNCCNDLVPHLSNMIPSWYAKENRILKFCAALDL</sequence>
<dbReference type="PROSITE" id="PS00782">
    <property type="entry name" value="TFIIB"/>
    <property type="match status" value="1"/>
</dbReference>
<dbReference type="Pfam" id="PF00382">
    <property type="entry name" value="TFIIB"/>
    <property type="match status" value="2"/>
</dbReference>
<dbReference type="InterPro" id="IPR013763">
    <property type="entry name" value="Cyclin-like_dom"/>
</dbReference>
<evidence type="ECO:0000313" key="9">
    <source>
        <dbReference type="Proteomes" id="UP001161247"/>
    </source>
</evidence>
<dbReference type="GO" id="GO:0008270">
    <property type="term" value="F:zinc ion binding"/>
    <property type="evidence" value="ECO:0007669"/>
    <property type="project" value="UniProtKB-KW"/>
</dbReference>
<evidence type="ECO:0000259" key="7">
    <source>
        <dbReference type="PROSITE" id="PS51134"/>
    </source>
</evidence>
<dbReference type="PANTHER" id="PTHR11618:SF78">
    <property type="entry name" value="TRANSCRIPTION INITIATION FACTOR IIB-2"/>
    <property type="match status" value="1"/>
</dbReference>
<dbReference type="GO" id="GO:0005634">
    <property type="term" value="C:nucleus"/>
    <property type="evidence" value="ECO:0007669"/>
    <property type="project" value="TreeGrafter"/>
</dbReference>
<comment type="similarity">
    <text evidence="1">Belongs to the TFIIB family.</text>
</comment>
<dbReference type="InterPro" id="IPR013150">
    <property type="entry name" value="TFIIB_cyclin"/>
</dbReference>
<reference evidence="8" key="1">
    <citation type="submission" date="2023-03" db="EMBL/GenBank/DDBJ databases">
        <authorList>
            <person name="Julca I."/>
        </authorList>
    </citation>
    <scope>NUCLEOTIDE SEQUENCE</scope>
</reference>
<dbReference type="AlphaFoldDB" id="A0AAV1E7I9"/>
<dbReference type="InterPro" id="IPR000812">
    <property type="entry name" value="TFIIB"/>
</dbReference>
<keyword evidence="2" id="KW-0677">Repeat</keyword>
<dbReference type="GO" id="GO:0070897">
    <property type="term" value="P:transcription preinitiation complex assembly"/>
    <property type="evidence" value="ECO:0007669"/>
    <property type="project" value="InterPro"/>
</dbReference>
<keyword evidence="5" id="KW-0862">Zinc</keyword>
<dbReference type="PROSITE" id="PS51134">
    <property type="entry name" value="ZF_TFIIB"/>
    <property type="match status" value="1"/>
</dbReference>
<evidence type="ECO:0000313" key="8">
    <source>
        <dbReference type="EMBL" id="CAI9115588.1"/>
    </source>
</evidence>
<dbReference type="GO" id="GO:0097550">
    <property type="term" value="C:transcription preinitiation complex"/>
    <property type="evidence" value="ECO:0007669"/>
    <property type="project" value="TreeGrafter"/>
</dbReference>
<feature type="region of interest" description="Disordered" evidence="6">
    <location>
        <begin position="45"/>
        <end position="65"/>
    </location>
</feature>
<organism evidence="8 9">
    <name type="scientific">Oldenlandia corymbosa var. corymbosa</name>
    <dbReference type="NCBI Taxonomy" id="529605"/>
    <lineage>
        <taxon>Eukaryota</taxon>
        <taxon>Viridiplantae</taxon>
        <taxon>Streptophyta</taxon>
        <taxon>Embryophyta</taxon>
        <taxon>Tracheophyta</taxon>
        <taxon>Spermatophyta</taxon>
        <taxon>Magnoliopsida</taxon>
        <taxon>eudicotyledons</taxon>
        <taxon>Gunneridae</taxon>
        <taxon>Pentapetalae</taxon>
        <taxon>asterids</taxon>
        <taxon>lamiids</taxon>
        <taxon>Gentianales</taxon>
        <taxon>Rubiaceae</taxon>
        <taxon>Rubioideae</taxon>
        <taxon>Spermacoceae</taxon>
        <taxon>Hedyotis-Oldenlandia complex</taxon>
        <taxon>Oldenlandia</taxon>
    </lineage>
</organism>
<proteinExistence type="inferred from homology"/>